<sequence length="222" mass="25409">MSIWETIFIGGVAAAILALIGSLLFLLQYFTQKKKIAKLPKKKFKSKKKNKKIVGQRKLLQKKKKRSLKLMIFLIIVSVAFASASGYLSYYQSMNLTTDDSDSVVKGYYLLRDFEEQLILARDQGDEEEKLQQNIRYLATAMASYGTKKASTVNSQEGQLMLNRYYNATKQLGMNASTQTKNFYNNPTLVEEFLKDIAKAQEYEQAAFAYYKVNEDAFSEEK</sequence>
<evidence type="ECO:0000313" key="3">
    <source>
        <dbReference type="Proteomes" id="UP000095094"/>
    </source>
</evidence>
<dbReference type="RefSeq" id="WP_069662620.1">
    <property type="nucleotide sequence ID" value="NZ_JBHUJJ010000001.1"/>
</dbReference>
<keyword evidence="1" id="KW-0812">Transmembrane</keyword>
<dbReference type="EMBL" id="MIJY01000006">
    <property type="protein sequence ID" value="OEG18401.1"/>
    <property type="molecule type" value="Genomic_DNA"/>
</dbReference>
<dbReference type="OrthoDB" id="2192164at2"/>
<proteinExistence type="predicted"/>
<comment type="caution">
    <text evidence="2">The sequence shown here is derived from an EMBL/GenBank/DDBJ whole genome shotgun (WGS) entry which is preliminary data.</text>
</comment>
<dbReference type="PATRIC" id="fig|332950.4.peg.1354"/>
<name>A0A1E5H0F7_9ENTE</name>
<keyword evidence="3" id="KW-1185">Reference proteome</keyword>
<keyword evidence="1" id="KW-1133">Transmembrane helix</keyword>
<feature type="transmembrane region" description="Helical" evidence="1">
    <location>
        <begin position="70"/>
        <end position="90"/>
    </location>
</feature>
<organism evidence="2 3">
    <name type="scientific">Enterococcus termitis</name>
    <dbReference type="NCBI Taxonomy" id="332950"/>
    <lineage>
        <taxon>Bacteria</taxon>
        <taxon>Bacillati</taxon>
        <taxon>Bacillota</taxon>
        <taxon>Bacilli</taxon>
        <taxon>Lactobacillales</taxon>
        <taxon>Enterococcaceae</taxon>
        <taxon>Enterococcus</taxon>
    </lineage>
</organism>
<protein>
    <submittedName>
        <fullName evidence="2">Uncharacterized protein</fullName>
    </submittedName>
</protein>
<keyword evidence="1" id="KW-0472">Membrane</keyword>
<reference evidence="3" key="1">
    <citation type="submission" date="2016-09" db="EMBL/GenBank/DDBJ databases">
        <authorList>
            <person name="Gulvik C.A."/>
        </authorList>
    </citation>
    <scope>NUCLEOTIDE SEQUENCE [LARGE SCALE GENOMIC DNA]</scope>
    <source>
        <strain evidence="3">LMG 8895</strain>
    </source>
</reference>
<evidence type="ECO:0000313" key="2">
    <source>
        <dbReference type="EMBL" id="OEG18401.1"/>
    </source>
</evidence>
<accession>A0A1E5H0F7</accession>
<dbReference type="AlphaFoldDB" id="A0A1E5H0F7"/>
<feature type="transmembrane region" description="Helical" evidence="1">
    <location>
        <begin position="6"/>
        <end position="30"/>
    </location>
</feature>
<dbReference type="Proteomes" id="UP000095094">
    <property type="component" value="Unassembled WGS sequence"/>
</dbReference>
<gene>
    <name evidence="2" type="ORF">BCR25_16365</name>
</gene>
<evidence type="ECO:0000256" key="1">
    <source>
        <dbReference type="SAM" id="Phobius"/>
    </source>
</evidence>